<name>A0A9N9C2T5_9GLOM</name>
<reference evidence="1" key="1">
    <citation type="submission" date="2021-06" db="EMBL/GenBank/DDBJ databases">
        <authorList>
            <person name="Kallberg Y."/>
            <person name="Tangrot J."/>
            <person name="Rosling A."/>
        </authorList>
    </citation>
    <scope>NUCLEOTIDE SEQUENCE</scope>
    <source>
        <strain evidence="1">AZ414A</strain>
    </source>
</reference>
<gene>
    <name evidence="1" type="ORF">DEBURN_LOCUS8986</name>
</gene>
<sequence>MRMQNRKIILLIDNAPTHILYKTTHVTNITIELLPPNTTAHLQPSQYQKLFLNSCVRALDKYNEYDIEPVEINIKKYEMDTDEITVYNTNELNEFQVLIDKLNLEDPFSANEFIHYDDTEVIMEIRTNEEILAAVFLNKRDKIKEIEKNSDPLQIINHNEAVELYNNRTTRQHFFSMTQSNLDSFIEDTY</sequence>
<organism evidence="1 2">
    <name type="scientific">Diversispora eburnea</name>
    <dbReference type="NCBI Taxonomy" id="1213867"/>
    <lineage>
        <taxon>Eukaryota</taxon>
        <taxon>Fungi</taxon>
        <taxon>Fungi incertae sedis</taxon>
        <taxon>Mucoromycota</taxon>
        <taxon>Glomeromycotina</taxon>
        <taxon>Glomeromycetes</taxon>
        <taxon>Diversisporales</taxon>
        <taxon>Diversisporaceae</taxon>
        <taxon>Diversispora</taxon>
    </lineage>
</organism>
<protein>
    <submittedName>
        <fullName evidence="1">10887_t:CDS:1</fullName>
    </submittedName>
</protein>
<comment type="caution">
    <text evidence="1">The sequence shown here is derived from an EMBL/GenBank/DDBJ whole genome shotgun (WGS) entry which is preliminary data.</text>
</comment>
<evidence type="ECO:0000313" key="2">
    <source>
        <dbReference type="Proteomes" id="UP000789706"/>
    </source>
</evidence>
<proteinExistence type="predicted"/>
<evidence type="ECO:0000313" key="1">
    <source>
        <dbReference type="EMBL" id="CAG8589564.1"/>
    </source>
</evidence>
<accession>A0A9N9C2T5</accession>
<dbReference type="OrthoDB" id="2444286at2759"/>
<dbReference type="EMBL" id="CAJVPK010001518">
    <property type="protein sequence ID" value="CAG8589564.1"/>
    <property type="molecule type" value="Genomic_DNA"/>
</dbReference>
<keyword evidence="2" id="KW-1185">Reference proteome</keyword>
<dbReference type="Proteomes" id="UP000789706">
    <property type="component" value="Unassembled WGS sequence"/>
</dbReference>
<dbReference type="AlphaFoldDB" id="A0A9N9C2T5"/>